<comment type="caution">
    <text evidence="1">The sequence shown here is derived from an EMBL/GenBank/DDBJ whole genome shotgun (WGS) entry which is preliminary data.</text>
</comment>
<reference evidence="1" key="1">
    <citation type="submission" date="2021-03" db="EMBL/GenBank/DDBJ databases">
        <title>Draft genome sequence of rust myrtle Austropuccinia psidii MF-1, a brazilian biotype.</title>
        <authorList>
            <person name="Quecine M.C."/>
            <person name="Pachon D.M.R."/>
            <person name="Bonatelli M.L."/>
            <person name="Correr F.H."/>
            <person name="Franceschini L.M."/>
            <person name="Leite T.F."/>
            <person name="Margarido G.R.A."/>
            <person name="Almeida C.A."/>
            <person name="Ferrarezi J.A."/>
            <person name="Labate C.A."/>
        </authorList>
    </citation>
    <scope>NUCLEOTIDE SEQUENCE</scope>
    <source>
        <strain evidence="1">MF-1</strain>
    </source>
</reference>
<sequence length="123" mass="14395">MDPKLTNYAILKLIIVFYLQKELTPAQEASVDIYKASQKAYNNALQHKEYQILTDLWKNCMNSYQTVRKFLGHPKTSKLLNGWNPLMEKKKMMLLTAEWRKATLHHPCKFQEQPHYPEAGVAT</sequence>
<dbReference type="Proteomes" id="UP000765509">
    <property type="component" value="Unassembled WGS sequence"/>
</dbReference>
<gene>
    <name evidence="1" type="ORF">O181_044723</name>
</gene>
<name>A0A9Q3DNV0_9BASI</name>
<dbReference type="AlphaFoldDB" id="A0A9Q3DNV0"/>
<accession>A0A9Q3DNV0</accession>
<dbReference type="EMBL" id="AVOT02018256">
    <property type="protein sequence ID" value="MBW0505008.1"/>
    <property type="molecule type" value="Genomic_DNA"/>
</dbReference>
<protein>
    <submittedName>
        <fullName evidence="1">Uncharacterized protein</fullName>
    </submittedName>
</protein>
<proteinExistence type="predicted"/>
<keyword evidence="2" id="KW-1185">Reference proteome</keyword>
<organism evidence="1 2">
    <name type="scientific">Austropuccinia psidii MF-1</name>
    <dbReference type="NCBI Taxonomy" id="1389203"/>
    <lineage>
        <taxon>Eukaryota</taxon>
        <taxon>Fungi</taxon>
        <taxon>Dikarya</taxon>
        <taxon>Basidiomycota</taxon>
        <taxon>Pucciniomycotina</taxon>
        <taxon>Pucciniomycetes</taxon>
        <taxon>Pucciniales</taxon>
        <taxon>Sphaerophragmiaceae</taxon>
        <taxon>Austropuccinia</taxon>
    </lineage>
</organism>
<evidence type="ECO:0000313" key="1">
    <source>
        <dbReference type="EMBL" id="MBW0505008.1"/>
    </source>
</evidence>
<evidence type="ECO:0000313" key="2">
    <source>
        <dbReference type="Proteomes" id="UP000765509"/>
    </source>
</evidence>